<dbReference type="Gene3D" id="1.10.150.20">
    <property type="entry name" value="5' to 3' exonuclease, C-terminal subdomain"/>
    <property type="match status" value="1"/>
</dbReference>
<dbReference type="InterPro" id="IPR012337">
    <property type="entry name" value="RNaseH-like_sf"/>
</dbReference>
<evidence type="ECO:0000259" key="7">
    <source>
        <dbReference type="SMART" id="SM00482"/>
    </source>
</evidence>
<dbReference type="Pfam" id="PF18136">
    <property type="entry name" value="DNApol_Exo"/>
    <property type="match status" value="1"/>
</dbReference>
<evidence type="ECO:0000256" key="5">
    <source>
        <dbReference type="ARBA" id="ARBA00031966"/>
    </source>
</evidence>
<organism evidence="8 9">
    <name type="scientific">Batrachochytrium salamandrivorans</name>
    <dbReference type="NCBI Taxonomy" id="1357716"/>
    <lineage>
        <taxon>Eukaryota</taxon>
        <taxon>Fungi</taxon>
        <taxon>Fungi incertae sedis</taxon>
        <taxon>Chytridiomycota</taxon>
        <taxon>Chytridiomycota incertae sedis</taxon>
        <taxon>Chytridiomycetes</taxon>
        <taxon>Rhizophydiales</taxon>
        <taxon>Rhizophydiales incertae sedis</taxon>
        <taxon>Batrachochytrium</taxon>
    </lineage>
</organism>
<dbReference type="Pfam" id="PF00476">
    <property type="entry name" value="DNA_pol_A"/>
    <property type="match status" value="1"/>
</dbReference>
<dbReference type="InterPro" id="IPR019760">
    <property type="entry name" value="DNA-dir_DNA_pol_A_CS"/>
</dbReference>
<evidence type="ECO:0000313" key="9">
    <source>
        <dbReference type="Proteomes" id="UP001648503"/>
    </source>
</evidence>
<name>A0ABQ8FAL0_9FUNG</name>
<dbReference type="SUPFAM" id="SSF56672">
    <property type="entry name" value="DNA/RNA polymerases"/>
    <property type="match status" value="1"/>
</dbReference>
<evidence type="ECO:0000313" key="8">
    <source>
        <dbReference type="EMBL" id="KAH6594939.1"/>
    </source>
</evidence>
<accession>A0ABQ8FAL0</accession>
<dbReference type="Gene3D" id="3.30.420.390">
    <property type="match status" value="2"/>
</dbReference>
<dbReference type="EMBL" id="JAFCIX010000325">
    <property type="protein sequence ID" value="KAH6594939.1"/>
    <property type="molecule type" value="Genomic_DNA"/>
</dbReference>
<keyword evidence="4" id="KW-0239">DNA-directed DNA polymerase</keyword>
<gene>
    <name evidence="8" type="ORF">BASA50_006201</name>
</gene>
<dbReference type="SMART" id="SM00482">
    <property type="entry name" value="POLAc"/>
    <property type="match status" value="1"/>
</dbReference>
<reference evidence="8 9" key="1">
    <citation type="submission" date="2021-02" db="EMBL/GenBank/DDBJ databases">
        <title>Variation within the Batrachochytrium salamandrivorans European outbreak.</title>
        <authorList>
            <person name="Kelly M."/>
            <person name="Pasmans F."/>
            <person name="Shea T.P."/>
            <person name="Munoz J.F."/>
            <person name="Carranza S."/>
            <person name="Cuomo C.A."/>
            <person name="Martel A."/>
        </authorList>
    </citation>
    <scope>NUCLEOTIDE SEQUENCE [LARGE SCALE GENOMIC DNA]</scope>
    <source>
        <strain evidence="8 9">AMFP18/2</strain>
    </source>
</reference>
<dbReference type="InterPro" id="IPR043502">
    <property type="entry name" value="DNA/RNA_pol_sf"/>
</dbReference>
<protein>
    <recommendedName>
        <fullName evidence="1">DNA-directed DNA polymerase</fullName>
        <ecNumber evidence="1">2.7.7.7</ecNumber>
    </recommendedName>
    <alternativeName>
        <fullName evidence="5">Mitochondrial DNA polymerase catalytic subunit</fullName>
    </alternativeName>
</protein>
<evidence type="ECO:0000256" key="6">
    <source>
        <dbReference type="SAM" id="MobiDB-lite"/>
    </source>
</evidence>
<evidence type="ECO:0000256" key="4">
    <source>
        <dbReference type="ARBA" id="ARBA00022932"/>
    </source>
</evidence>
<dbReference type="Gene3D" id="3.30.70.370">
    <property type="match status" value="1"/>
</dbReference>
<proteinExistence type="predicted"/>
<keyword evidence="3" id="KW-0548">Nucleotidyltransferase</keyword>
<dbReference type="PANTHER" id="PTHR10267">
    <property type="entry name" value="DNA POLYMERASE SUBUNIT GAMMA-1"/>
    <property type="match status" value="1"/>
</dbReference>
<sequence>MHPLHSQEYLSIHCRPLLLLYQQRRHATTCFNSDMNAINRLETTTSGSQAVAPSTISKDTTITTTANTTTASSINPGGYQTISDASAHLLGAAVSTFSERRLNPLGIQMLSNTLHRQIFPKYNQRITNDNNNNNVQGSSEQVDIKYSTSFVKAKTAIELSRLHLAENNLLGKNLDPLPEITLPLPPLVSKNADSSDPSLLSIEEHIRIISLEQAEPYLTLARSFVSAKLPPIPTTWVKSSGWTRYGPDGSATAIKHPPLGESLSFDVEVLYKMTNYPVIATAVSTNAWYSWCSPTICGMEKTFQDLIPFGTDKVPRIIVGHNVSYDRSRILEEYHSEPTKNAFIDTMSLHCAVSGMSTQQRHLWNKHRKSKYGDPSSDSELESKPPIVDLEEGQGIEQESDLSQEHPWITKTSVNSLLEVARLHLKKYTDKTVRDMFSATDMDQFDDPKTFQTLMSYCANDAQVAHELFCSLFPRFEKKCPHPASFAGVLHMGKSYLTVSEDWHDFIDRCDSLCDSTQNAVEKDLVALAESALLLQKDDAYKDDPWLKYLDWTPKVIRMVSAKISSKDGSILHQARPFKRSGDPFLEGKPKWFCEYWDPEKKSLSLSTGVRLAPYLLRLQWNGFPLSHCRAYGWMYRRPSKDLSRNPESLRLRLSFSSDPKDKTFDPIASFDTENAYFRIPHANGEDHNCGNPLAKAYISAFERNILTSAFPDAQHILEQHAQCTYWISSRSRINSQFVVWDKLAQPLGYSARSDKENKIGVILPQLIPMGTITRRAVEPLWMTASNAKSKRIGSEIKSMVVPPKGYSFVGADVDSEELWIASVFGDAQFGQHGSTAIGFMTLQGTKSAGSDMHSVTGRILGITRDQSKVFNYGRIYGAGLKFAVQLLLQGNPEMTREVAEEKAEMLYKSTKGQRYRSMGRFRNLWHGGTESMMFNTLDWIATYSDPRTPVLGCQIPDALMPLNVNQKFMPSRINWAVQSSGVDYLHILLISMDYLMRRLRIDGRFLISIHDEVRYIIKDEHVDLACLAMHISNLWARSMFASRLGLYDLPLNVAFFSLVDIDHCLRKEVDMSCITPSHRSPIPPGKSLTIHETIERLATMLSKENPYGDEVESVTQMVDKLRKSDGWAPSPPMPLPNLDTLRAQLCRHQQQVHMLENPVLAQRKIARPTIRSIVNGPGITTKI</sequence>
<dbReference type="EC" id="2.7.7.7" evidence="1"/>
<dbReference type="PROSITE" id="PS00447">
    <property type="entry name" value="DNA_POLYMERASE_A"/>
    <property type="match status" value="1"/>
</dbReference>
<dbReference type="PANTHER" id="PTHR10267:SF0">
    <property type="entry name" value="DNA POLYMERASE SUBUNIT GAMMA-1"/>
    <property type="match status" value="1"/>
</dbReference>
<dbReference type="SUPFAM" id="SSF53098">
    <property type="entry name" value="Ribonuclease H-like"/>
    <property type="match status" value="1"/>
</dbReference>
<dbReference type="InterPro" id="IPR041336">
    <property type="entry name" value="DNApol_Exo"/>
</dbReference>
<feature type="domain" description="DNA-directed DNA polymerase family A palm" evidence="7">
    <location>
        <begin position="794"/>
        <end position="1022"/>
    </location>
</feature>
<evidence type="ECO:0000256" key="1">
    <source>
        <dbReference type="ARBA" id="ARBA00012417"/>
    </source>
</evidence>
<dbReference type="InterPro" id="IPR002297">
    <property type="entry name" value="DNA-dir_DNA_pol_A_mt"/>
</dbReference>
<dbReference type="Proteomes" id="UP001648503">
    <property type="component" value="Unassembled WGS sequence"/>
</dbReference>
<feature type="region of interest" description="Disordered" evidence="6">
    <location>
        <begin position="364"/>
        <end position="384"/>
    </location>
</feature>
<dbReference type="InterPro" id="IPR001098">
    <property type="entry name" value="DNA-dir_DNA_pol_A_palm_dom"/>
</dbReference>
<keyword evidence="2" id="KW-0808">Transferase</keyword>
<evidence type="ECO:0000256" key="3">
    <source>
        <dbReference type="ARBA" id="ARBA00022695"/>
    </source>
</evidence>
<keyword evidence="9" id="KW-1185">Reference proteome</keyword>
<evidence type="ECO:0000256" key="2">
    <source>
        <dbReference type="ARBA" id="ARBA00022679"/>
    </source>
</evidence>
<dbReference type="PRINTS" id="PR00867">
    <property type="entry name" value="DNAPOLG"/>
</dbReference>
<comment type="caution">
    <text evidence="8">The sequence shown here is derived from an EMBL/GenBank/DDBJ whole genome shotgun (WGS) entry which is preliminary data.</text>
</comment>